<sequence>MEEKNLQNEETTVVRHQEPKKNEKQRPVHTTPYSQEIQKHMNKCFPGRTERVFFDKLNDYLQIDIHILEAPTKQDFHVLYTVGMSALPMQLPDEFYPDYQMLERAELIALLPSGWQLPEPVEGETYNNTFWWPVDLLQYLARFPHEYKSWLGWGHTIPNSDKYVSYDEASTKLCGVMISALNEAISMFHAKDGTLINLYALLPLYKEEIDFKQQEGGEALLQKMVGINGFGMIIFPDRPNVCLEEGEKDETEKES</sequence>
<feature type="region of interest" description="Disordered" evidence="1">
    <location>
        <begin position="1"/>
        <end position="33"/>
    </location>
</feature>
<proteinExistence type="predicted"/>
<protein>
    <submittedName>
        <fullName evidence="3">Suppressor of fused protein (SUFU)</fullName>
    </submittedName>
</protein>
<gene>
    <name evidence="3" type="ORF">SAMN02745138_02794</name>
</gene>
<evidence type="ECO:0000313" key="3">
    <source>
        <dbReference type="EMBL" id="SHL05691.1"/>
    </source>
</evidence>
<dbReference type="Pfam" id="PF05076">
    <property type="entry name" value="SUFU"/>
    <property type="match status" value="1"/>
</dbReference>
<organism evidence="3 4">
    <name type="scientific">Anaerotignum lactatifermentans DSM 14214</name>
    <dbReference type="NCBI Taxonomy" id="1121323"/>
    <lineage>
        <taxon>Bacteria</taxon>
        <taxon>Bacillati</taxon>
        <taxon>Bacillota</taxon>
        <taxon>Clostridia</taxon>
        <taxon>Lachnospirales</taxon>
        <taxon>Anaerotignaceae</taxon>
        <taxon>Anaerotignum</taxon>
    </lineage>
</organism>
<dbReference type="OrthoDB" id="4827574at2"/>
<dbReference type="RefSeq" id="WP_072852795.1">
    <property type="nucleotide sequence ID" value="NZ_FRAH01000063.1"/>
</dbReference>
<evidence type="ECO:0000256" key="1">
    <source>
        <dbReference type="SAM" id="MobiDB-lite"/>
    </source>
</evidence>
<feature type="domain" description="Suppressor of fused-like" evidence="2">
    <location>
        <begin position="62"/>
        <end position="225"/>
    </location>
</feature>
<keyword evidence="4" id="KW-1185">Reference proteome</keyword>
<dbReference type="InterPro" id="IPR020941">
    <property type="entry name" value="SUFU-like_domain"/>
</dbReference>
<dbReference type="EMBL" id="FRAH01000063">
    <property type="protein sequence ID" value="SHL05691.1"/>
    <property type="molecule type" value="Genomic_DNA"/>
</dbReference>
<dbReference type="Proteomes" id="UP000183975">
    <property type="component" value="Unassembled WGS sequence"/>
</dbReference>
<accession>A0A1M6XIB4</accession>
<name>A0A1M6XIB4_9FIRM</name>
<evidence type="ECO:0000259" key="2">
    <source>
        <dbReference type="Pfam" id="PF05076"/>
    </source>
</evidence>
<dbReference type="AlphaFoldDB" id="A0A1M6XIB4"/>
<feature type="compositionally biased region" description="Basic and acidic residues" evidence="1">
    <location>
        <begin position="1"/>
        <end position="26"/>
    </location>
</feature>
<evidence type="ECO:0000313" key="4">
    <source>
        <dbReference type="Proteomes" id="UP000183975"/>
    </source>
</evidence>
<reference evidence="3 4" key="1">
    <citation type="submission" date="2016-11" db="EMBL/GenBank/DDBJ databases">
        <authorList>
            <person name="Jaros S."/>
            <person name="Januszkiewicz K."/>
            <person name="Wedrychowicz H."/>
        </authorList>
    </citation>
    <scope>NUCLEOTIDE SEQUENCE [LARGE SCALE GENOMIC DNA]</scope>
    <source>
        <strain evidence="3 4">DSM 14214</strain>
    </source>
</reference>